<name>A0A658R097_9BURK</name>
<accession>A0A658R097</accession>
<evidence type="ECO:0000313" key="3">
    <source>
        <dbReference type="Proteomes" id="UP000198263"/>
    </source>
</evidence>
<proteinExistence type="predicted"/>
<keyword evidence="1" id="KW-0812">Transmembrane</keyword>
<keyword evidence="1" id="KW-0472">Membrane</keyword>
<keyword evidence="1" id="KW-1133">Transmembrane helix</keyword>
<comment type="caution">
    <text evidence="2">The sequence shown here is derived from an EMBL/GenBank/DDBJ whole genome shotgun (WGS) entry which is preliminary data.</text>
</comment>
<feature type="transmembrane region" description="Helical" evidence="1">
    <location>
        <begin position="132"/>
        <end position="151"/>
    </location>
</feature>
<evidence type="ECO:0000256" key="1">
    <source>
        <dbReference type="SAM" id="Phobius"/>
    </source>
</evidence>
<keyword evidence="3" id="KW-1185">Reference proteome</keyword>
<sequence length="209" mass="23489">MNVRAESRHDRHDMLSHVFTAPPQQTLWMGANTRRLRGLSPMRRGAGCRLASWHCPVRGPRDGSRRSLALVPACAYAASCFIPMDALRAYKSEDSIVGLRRCASNSSERKTRIEPLTFMLNSNRITLKQSSAARFVLLCTFALPIISLTLPPARAFFRRLRAAQSTLGMFRACGRPLPRRIVARPCRHGQPERRMSKVFHFAAKDDAAT</sequence>
<gene>
    <name evidence="2" type="ORF">AWB72_03740</name>
</gene>
<dbReference type="EMBL" id="FCNV02000008">
    <property type="protein sequence ID" value="SAL37105.1"/>
    <property type="molecule type" value="Genomic_DNA"/>
</dbReference>
<dbReference type="Proteomes" id="UP000198263">
    <property type="component" value="Unassembled WGS sequence"/>
</dbReference>
<protein>
    <submittedName>
        <fullName evidence="2">Uncharacterized protein</fullName>
    </submittedName>
</protein>
<organism evidence="2 3">
    <name type="scientific">Caballeronia concitans</name>
    <dbReference type="NCBI Taxonomy" id="1777133"/>
    <lineage>
        <taxon>Bacteria</taxon>
        <taxon>Pseudomonadati</taxon>
        <taxon>Pseudomonadota</taxon>
        <taxon>Betaproteobacteria</taxon>
        <taxon>Burkholderiales</taxon>
        <taxon>Burkholderiaceae</taxon>
        <taxon>Caballeronia</taxon>
    </lineage>
</organism>
<evidence type="ECO:0000313" key="2">
    <source>
        <dbReference type="EMBL" id="SAL37105.1"/>
    </source>
</evidence>
<dbReference type="AlphaFoldDB" id="A0A658R097"/>
<reference evidence="2 3" key="1">
    <citation type="submission" date="2016-01" db="EMBL/GenBank/DDBJ databases">
        <authorList>
            <person name="Peeters C."/>
        </authorList>
    </citation>
    <scope>NUCLEOTIDE SEQUENCE [LARGE SCALE GENOMIC DNA]</scope>
    <source>
        <strain evidence="2">LMG 29315</strain>
    </source>
</reference>